<comment type="caution">
    <text evidence="1">The sequence shown here is derived from an EMBL/GenBank/DDBJ whole genome shotgun (WGS) entry which is preliminary data.</text>
</comment>
<keyword evidence="2" id="KW-1185">Reference proteome</keyword>
<proteinExistence type="predicted"/>
<gene>
    <name evidence="1" type="ORF">ACFQ0S_08720</name>
</gene>
<protein>
    <recommendedName>
        <fullName evidence="3">Lipoprotein</fullName>
    </recommendedName>
</protein>
<dbReference type="RefSeq" id="WP_379756090.1">
    <property type="nucleotide sequence ID" value="NZ_JBHSYB010000024.1"/>
</dbReference>
<evidence type="ECO:0008006" key="3">
    <source>
        <dbReference type="Google" id="ProtNLM"/>
    </source>
</evidence>
<evidence type="ECO:0000313" key="2">
    <source>
        <dbReference type="Proteomes" id="UP001597051"/>
    </source>
</evidence>
<dbReference type="Proteomes" id="UP001597051">
    <property type="component" value="Unassembled WGS sequence"/>
</dbReference>
<sequence>MKRLLGLLVFIVLLNGCDDGKLTVDIINFEDVTASPCGEIIYKLKDTEALFMNIPASENAFVNDETLEGKPREILIEGEVTVKYRSYNGKVSKDNICEIAGPITPAATSEWIAKSGTIQVTTKANYSATNAETGQKKISGYSHFIVYKNIVFSKSDGNEQKYDTFTFGTYETNATALPFSFDPKLVKQCTSRTKIFNARNNGTESLVIEDVDSNLIQNNIGTITQPISATTNKLVYRLYRGSLPTLALQPDYFCGDITPTNPVLSEEWVATSGDIEVSTTTSGGILHMIRLKKVTFKRGNSSFYYGDDMLFGELLLAN</sequence>
<evidence type="ECO:0000313" key="1">
    <source>
        <dbReference type="EMBL" id="MFD0984553.1"/>
    </source>
</evidence>
<accession>A0ABW3J336</accession>
<name>A0ABW3J336_9FLAO</name>
<dbReference type="EMBL" id="JBHTIZ010000023">
    <property type="protein sequence ID" value="MFD0984553.1"/>
    <property type="molecule type" value="Genomic_DNA"/>
</dbReference>
<reference evidence="2" key="1">
    <citation type="journal article" date="2019" name="Int. J. Syst. Evol. Microbiol.">
        <title>The Global Catalogue of Microorganisms (GCM) 10K type strain sequencing project: providing services to taxonomists for standard genome sequencing and annotation.</title>
        <authorList>
            <consortium name="The Broad Institute Genomics Platform"/>
            <consortium name="The Broad Institute Genome Sequencing Center for Infectious Disease"/>
            <person name="Wu L."/>
            <person name="Ma J."/>
        </authorList>
    </citation>
    <scope>NUCLEOTIDE SEQUENCE [LARGE SCALE GENOMIC DNA]</scope>
    <source>
        <strain evidence="2">CECT 7649</strain>
    </source>
</reference>
<organism evidence="1 2">
    <name type="scientific">Flavobacterium myungsuense</name>
    <dbReference type="NCBI Taxonomy" id="651823"/>
    <lineage>
        <taxon>Bacteria</taxon>
        <taxon>Pseudomonadati</taxon>
        <taxon>Bacteroidota</taxon>
        <taxon>Flavobacteriia</taxon>
        <taxon>Flavobacteriales</taxon>
        <taxon>Flavobacteriaceae</taxon>
        <taxon>Flavobacterium</taxon>
    </lineage>
</organism>